<evidence type="ECO:0000313" key="6">
    <source>
        <dbReference type="EMBL" id="HHS52601.1"/>
    </source>
</evidence>
<dbReference type="InterPro" id="IPR052561">
    <property type="entry name" value="ComplexI_Subunit1"/>
</dbReference>
<dbReference type="AlphaFoldDB" id="A0A7C6EDE6"/>
<accession>A0A7C6EDE6</accession>
<dbReference type="PANTHER" id="PTHR43359">
    <property type="entry name" value="FORMATE HYDROGENLYASE SUBUNIT 4"/>
    <property type="match status" value="1"/>
</dbReference>
<organism evidence="6">
    <name type="scientific">candidate division WOR-3 bacterium</name>
    <dbReference type="NCBI Taxonomy" id="2052148"/>
    <lineage>
        <taxon>Bacteria</taxon>
        <taxon>Bacteria division WOR-3</taxon>
    </lineage>
</organism>
<evidence type="ECO:0000256" key="5">
    <source>
        <dbReference type="SAM" id="Phobius"/>
    </source>
</evidence>
<keyword evidence="4 5" id="KW-0472">Membrane</keyword>
<protein>
    <submittedName>
        <fullName evidence="6">NADH-quinone oxidoreductase subunit H</fullName>
    </submittedName>
</protein>
<evidence type="ECO:0000256" key="2">
    <source>
        <dbReference type="ARBA" id="ARBA00022692"/>
    </source>
</evidence>
<feature type="transmembrane region" description="Helical" evidence="5">
    <location>
        <begin position="54"/>
        <end position="77"/>
    </location>
</feature>
<comment type="caution">
    <text evidence="6">The sequence shown here is derived from an EMBL/GenBank/DDBJ whole genome shotgun (WGS) entry which is preliminary data.</text>
</comment>
<comment type="subcellular location">
    <subcellularLocation>
        <location evidence="1">Membrane</location>
        <topology evidence="1">Multi-pass membrane protein</topology>
    </subcellularLocation>
</comment>
<dbReference type="GO" id="GO:0005886">
    <property type="term" value="C:plasma membrane"/>
    <property type="evidence" value="ECO:0007669"/>
    <property type="project" value="TreeGrafter"/>
</dbReference>
<sequence length="353" mass="39100">MKPNTKRKKLGSDSFPVPLSGEGYEYETNFEFGFRVSGFGFRVSGLGFMSLPELIFSILIFPGFLFTAVIGLLLTWVDRKVTARVQMRVGPPWYQPFADFFKLLLKETMVPEGAAKTVFLLAPMLGVIAMPIVAVMLFYMNINPYASFVGDLIVILYLFALPPLGIIIGGSASKNPLSAVGASREMTQYFSYELPFLAAILVPIIKTGSVKIGDIVLYQELHRSVLYSLSGVIATITALICIQAKLGYVPFDIPEAEQEIMAGPLLEYSGASLAMFRLTRAMMLFLLPLFVITLFWGGFANLWAIPKFILIIVLIILAKNTNPRLRIDQALKFFWLGLGIFAIIGLILAVLRL</sequence>
<dbReference type="PROSITE" id="PS00668">
    <property type="entry name" value="COMPLEX1_ND1_2"/>
    <property type="match status" value="1"/>
</dbReference>
<proteinExistence type="predicted"/>
<dbReference type="InterPro" id="IPR018086">
    <property type="entry name" value="NADH_UbQ_OxRdtase_su1_CS"/>
</dbReference>
<dbReference type="PANTHER" id="PTHR43359:SF1">
    <property type="entry name" value="FORMATE HYDROGENLYASE SUBUNIT 4-RELATED"/>
    <property type="match status" value="1"/>
</dbReference>
<feature type="transmembrane region" description="Helical" evidence="5">
    <location>
        <begin position="278"/>
        <end position="296"/>
    </location>
</feature>
<keyword evidence="2 5" id="KW-0812">Transmembrane</keyword>
<keyword evidence="3 5" id="KW-1133">Transmembrane helix</keyword>
<feature type="transmembrane region" description="Helical" evidence="5">
    <location>
        <begin position="225"/>
        <end position="242"/>
    </location>
</feature>
<dbReference type="EMBL" id="DTLI01000167">
    <property type="protein sequence ID" value="HHS52601.1"/>
    <property type="molecule type" value="Genomic_DNA"/>
</dbReference>
<gene>
    <name evidence="6" type="ORF">ENW73_07035</name>
</gene>
<name>A0A7C6EDE6_UNCW3</name>
<feature type="transmembrane region" description="Helical" evidence="5">
    <location>
        <begin position="145"/>
        <end position="168"/>
    </location>
</feature>
<evidence type="ECO:0000256" key="4">
    <source>
        <dbReference type="ARBA" id="ARBA00023136"/>
    </source>
</evidence>
<reference evidence="6" key="1">
    <citation type="journal article" date="2020" name="mSystems">
        <title>Genome- and Community-Level Interaction Insights into Carbon Utilization and Element Cycling Functions of Hydrothermarchaeota in Hydrothermal Sediment.</title>
        <authorList>
            <person name="Zhou Z."/>
            <person name="Liu Y."/>
            <person name="Xu W."/>
            <person name="Pan J."/>
            <person name="Luo Z.H."/>
            <person name="Li M."/>
        </authorList>
    </citation>
    <scope>NUCLEOTIDE SEQUENCE [LARGE SCALE GENOMIC DNA]</scope>
    <source>
        <strain evidence="6">SpSt-876</strain>
    </source>
</reference>
<dbReference type="InterPro" id="IPR001694">
    <property type="entry name" value="NADH_UbQ_OxRdtase_su1/FPO"/>
</dbReference>
<evidence type="ECO:0000256" key="1">
    <source>
        <dbReference type="ARBA" id="ARBA00004141"/>
    </source>
</evidence>
<feature type="transmembrane region" description="Helical" evidence="5">
    <location>
        <begin position="118"/>
        <end position="139"/>
    </location>
</feature>
<dbReference type="Pfam" id="PF00146">
    <property type="entry name" value="NADHdh"/>
    <property type="match status" value="1"/>
</dbReference>
<feature type="transmembrane region" description="Helical" evidence="5">
    <location>
        <begin position="330"/>
        <end position="351"/>
    </location>
</feature>
<evidence type="ECO:0000256" key="3">
    <source>
        <dbReference type="ARBA" id="ARBA00022989"/>
    </source>
</evidence>